<accession>A0A239MTX2</accession>
<protein>
    <submittedName>
        <fullName evidence="4">Transcriptional regulator, TetR family</fullName>
    </submittedName>
</protein>
<dbReference type="RefSeq" id="WP_089227937.1">
    <property type="nucleotide sequence ID" value="NZ_FZOF01000026.1"/>
</dbReference>
<dbReference type="Proteomes" id="UP000198280">
    <property type="component" value="Unassembled WGS sequence"/>
</dbReference>
<proteinExistence type="predicted"/>
<dbReference type="SUPFAM" id="SSF48498">
    <property type="entry name" value="Tetracyclin repressor-like, C-terminal domain"/>
    <property type="match status" value="1"/>
</dbReference>
<dbReference type="InterPro" id="IPR050109">
    <property type="entry name" value="HTH-type_TetR-like_transc_reg"/>
</dbReference>
<dbReference type="GO" id="GO:0006355">
    <property type="term" value="P:regulation of DNA-templated transcription"/>
    <property type="evidence" value="ECO:0007669"/>
    <property type="project" value="UniProtKB-ARBA"/>
</dbReference>
<dbReference type="GO" id="GO:0003677">
    <property type="term" value="F:DNA binding"/>
    <property type="evidence" value="ECO:0007669"/>
    <property type="project" value="UniProtKB-UniRule"/>
</dbReference>
<dbReference type="EMBL" id="FZOF01000026">
    <property type="protein sequence ID" value="SNT45299.1"/>
    <property type="molecule type" value="Genomic_DNA"/>
</dbReference>
<dbReference type="SUPFAM" id="SSF46689">
    <property type="entry name" value="Homeodomain-like"/>
    <property type="match status" value="1"/>
</dbReference>
<name>A0A239MTX2_9ACTN</name>
<dbReference type="InterPro" id="IPR009057">
    <property type="entry name" value="Homeodomain-like_sf"/>
</dbReference>
<dbReference type="PRINTS" id="PR00455">
    <property type="entry name" value="HTHTETR"/>
</dbReference>
<dbReference type="OrthoDB" id="4726108at2"/>
<dbReference type="InterPro" id="IPR041467">
    <property type="entry name" value="Sco4008_C"/>
</dbReference>
<evidence type="ECO:0000256" key="2">
    <source>
        <dbReference type="PROSITE-ProRule" id="PRU00335"/>
    </source>
</evidence>
<dbReference type="Gene3D" id="1.10.357.10">
    <property type="entry name" value="Tetracycline Repressor, domain 2"/>
    <property type="match status" value="1"/>
</dbReference>
<sequence length="184" mass="19488">MAAEESRARILDAALAEFSTFGVAGARVDRIAKAAGVNKNLIYVYFENKETLFSTVLGSNLTKVYADLAFTPEDLPGYAERVFDFAMSNPALMRLIAWNGLEGGAGNPSTRDEAHAAKVAGLEAIRSEANGAEFSSDFLLTGVMALATAWSAAGPFGSTLGDRQLDHALLRRSIARAVEVLAAS</sequence>
<evidence type="ECO:0000313" key="4">
    <source>
        <dbReference type="EMBL" id="SNT45299.1"/>
    </source>
</evidence>
<keyword evidence="1 2" id="KW-0238">DNA-binding</keyword>
<dbReference type="Pfam" id="PF00440">
    <property type="entry name" value="TetR_N"/>
    <property type="match status" value="1"/>
</dbReference>
<dbReference type="PANTHER" id="PTHR30328:SF54">
    <property type="entry name" value="HTH-TYPE TRANSCRIPTIONAL REPRESSOR SCO4008"/>
    <property type="match status" value="1"/>
</dbReference>
<feature type="domain" description="HTH tetR-type" evidence="3">
    <location>
        <begin position="4"/>
        <end position="64"/>
    </location>
</feature>
<dbReference type="Pfam" id="PF17926">
    <property type="entry name" value="TetR_C_21"/>
    <property type="match status" value="1"/>
</dbReference>
<evidence type="ECO:0000259" key="3">
    <source>
        <dbReference type="PROSITE" id="PS50977"/>
    </source>
</evidence>
<dbReference type="PANTHER" id="PTHR30328">
    <property type="entry name" value="TRANSCRIPTIONAL REPRESSOR"/>
    <property type="match status" value="1"/>
</dbReference>
<dbReference type="AlphaFoldDB" id="A0A239MTX2"/>
<keyword evidence="5" id="KW-1185">Reference proteome</keyword>
<dbReference type="InterPro" id="IPR001647">
    <property type="entry name" value="HTH_TetR"/>
</dbReference>
<evidence type="ECO:0000256" key="1">
    <source>
        <dbReference type="ARBA" id="ARBA00023125"/>
    </source>
</evidence>
<reference evidence="4 5" key="1">
    <citation type="submission" date="2017-06" db="EMBL/GenBank/DDBJ databases">
        <authorList>
            <person name="Kim H.J."/>
            <person name="Triplett B.A."/>
        </authorList>
    </citation>
    <scope>NUCLEOTIDE SEQUENCE [LARGE SCALE GENOMIC DNA]</scope>
    <source>
        <strain evidence="4 5">CGMCC 4.1858</strain>
    </source>
</reference>
<dbReference type="InterPro" id="IPR036271">
    <property type="entry name" value="Tet_transcr_reg_TetR-rel_C_sf"/>
</dbReference>
<evidence type="ECO:0000313" key="5">
    <source>
        <dbReference type="Proteomes" id="UP000198280"/>
    </source>
</evidence>
<gene>
    <name evidence="4" type="ORF">SAMN05216252_126126</name>
</gene>
<feature type="DNA-binding region" description="H-T-H motif" evidence="2">
    <location>
        <begin position="27"/>
        <end position="46"/>
    </location>
</feature>
<dbReference type="PROSITE" id="PS50977">
    <property type="entry name" value="HTH_TETR_2"/>
    <property type="match status" value="1"/>
</dbReference>
<organism evidence="4 5">
    <name type="scientific">Actinacidiphila glaucinigra</name>
    <dbReference type="NCBI Taxonomy" id="235986"/>
    <lineage>
        <taxon>Bacteria</taxon>
        <taxon>Bacillati</taxon>
        <taxon>Actinomycetota</taxon>
        <taxon>Actinomycetes</taxon>
        <taxon>Kitasatosporales</taxon>
        <taxon>Streptomycetaceae</taxon>
        <taxon>Actinacidiphila</taxon>
    </lineage>
</organism>